<gene>
    <name evidence="1" type="ORF">B7O87_12995</name>
</gene>
<dbReference type="Proteomes" id="UP000192997">
    <property type="component" value="Unassembled WGS sequence"/>
</dbReference>
<accession>A0A1X4G496</accession>
<organism evidence="1 2">
    <name type="scientific">Cylindrospermopsis raciborskii CENA303</name>
    <dbReference type="NCBI Taxonomy" id="1170769"/>
    <lineage>
        <taxon>Bacteria</taxon>
        <taxon>Bacillati</taxon>
        <taxon>Cyanobacteriota</taxon>
        <taxon>Cyanophyceae</taxon>
        <taxon>Nostocales</taxon>
        <taxon>Aphanizomenonaceae</taxon>
        <taxon>Cylindrospermopsis</taxon>
    </lineage>
</organism>
<evidence type="ECO:0000313" key="1">
    <source>
        <dbReference type="EMBL" id="OSO89334.1"/>
    </source>
</evidence>
<reference evidence="2" key="1">
    <citation type="submission" date="2017-04" db="EMBL/GenBank/DDBJ databases">
        <authorList>
            <person name="Abreu V.A."/>
            <person name="Popin R.V."/>
            <person name="Rigonato J."/>
            <person name="Andreote A.P."/>
            <person name="Schaker P.C."/>
            <person name="Hoff-Risseti C."/>
            <person name="Alvarenga D.O."/>
            <person name="Varani A.M."/>
            <person name="Fiore M.F."/>
        </authorList>
    </citation>
    <scope>NUCLEOTIDE SEQUENCE [LARGE SCALE GENOMIC DNA]</scope>
    <source>
        <strain evidence="2">CENA303</strain>
    </source>
</reference>
<dbReference type="AlphaFoldDB" id="A0A1X4G496"/>
<protein>
    <submittedName>
        <fullName evidence="1">Uncharacterized protein</fullName>
    </submittedName>
</protein>
<dbReference type="EMBL" id="NBYN01000056">
    <property type="protein sequence ID" value="OSO89334.1"/>
    <property type="molecule type" value="Genomic_DNA"/>
</dbReference>
<name>A0A1X4G496_9CYAN</name>
<comment type="caution">
    <text evidence="1">The sequence shown here is derived from an EMBL/GenBank/DDBJ whole genome shotgun (WGS) entry which is preliminary data.</text>
</comment>
<dbReference type="RefSeq" id="WP_009341875.1">
    <property type="nucleotide sequence ID" value="NZ_NBYN01000056.1"/>
</dbReference>
<sequence>MPETNFSANLEIQTVQIEKVESPKVNKFQSQLNNLDFKSNSVNLSSVMDIVKTVLADVIELQIETSVIDESSYNDNASSTKPENKMVTRINLVDGDIRNEIGTSFIGSGPYTELREFHLSQVQEGREIIQKNIESVQKLGEILMSMVKQSQNSQSSQLAKLP</sequence>
<evidence type="ECO:0000313" key="2">
    <source>
        <dbReference type="Proteomes" id="UP000192997"/>
    </source>
</evidence>
<proteinExistence type="predicted"/>